<feature type="transmembrane region" description="Helical" evidence="2">
    <location>
        <begin position="554"/>
        <end position="578"/>
    </location>
</feature>
<dbReference type="AlphaFoldDB" id="A0AAJ0F7R7"/>
<name>A0AAJ0F7R7_9PEZI</name>
<comment type="caution">
    <text evidence="3">The sequence shown here is derived from an EMBL/GenBank/DDBJ whole genome shotgun (WGS) entry which is preliminary data.</text>
</comment>
<dbReference type="Proteomes" id="UP001239445">
    <property type="component" value="Unassembled WGS sequence"/>
</dbReference>
<dbReference type="GO" id="GO:0046873">
    <property type="term" value="F:metal ion transmembrane transporter activity"/>
    <property type="evidence" value="ECO:0007669"/>
    <property type="project" value="InterPro"/>
</dbReference>
<keyword evidence="2" id="KW-0472">Membrane</keyword>
<organism evidence="3 4">
    <name type="scientific">Echria macrotheca</name>
    <dbReference type="NCBI Taxonomy" id="438768"/>
    <lineage>
        <taxon>Eukaryota</taxon>
        <taxon>Fungi</taxon>
        <taxon>Dikarya</taxon>
        <taxon>Ascomycota</taxon>
        <taxon>Pezizomycotina</taxon>
        <taxon>Sordariomycetes</taxon>
        <taxon>Sordariomycetidae</taxon>
        <taxon>Sordariales</taxon>
        <taxon>Schizotheciaceae</taxon>
        <taxon>Echria</taxon>
    </lineage>
</organism>
<dbReference type="GO" id="GO:0016020">
    <property type="term" value="C:membrane"/>
    <property type="evidence" value="ECO:0007669"/>
    <property type="project" value="InterPro"/>
</dbReference>
<feature type="transmembrane region" description="Helical" evidence="2">
    <location>
        <begin position="590"/>
        <end position="610"/>
    </location>
</feature>
<dbReference type="Pfam" id="PF01544">
    <property type="entry name" value="CorA"/>
    <property type="match status" value="1"/>
</dbReference>
<keyword evidence="2" id="KW-1133">Transmembrane helix</keyword>
<evidence type="ECO:0000313" key="4">
    <source>
        <dbReference type="Proteomes" id="UP001239445"/>
    </source>
</evidence>
<dbReference type="EMBL" id="MU839837">
    <property type="protein sequence ID" value="KAK1753613.1"/>
    <property type="molecule type" value="Genomic_DNA"/>
</dbReference>
<keyword evidence="4" id="KW-1185">Reference proteome</keyword>
<accession>A0AAJ0F7R7</accession>
<feature type="region of interest" description="Disordered" evidence="1">
    <location>
        <begin position="94"/>
        <end position="115"/>
    </location>
</feature>
<keyword evidence="2" id="KW-0812">Transmembrane</keyword>
<sequence>MPSASALFGMQGVNYDRVKTLAYQDEHIQGLSYFTTREWQDTFSSFQGPVPTEIHCPTADFIWKIDTPARLQGANVQFHELGLDEDGYPCEFPLSPAPGGGRSSESGSRPRFEDSAVGREIEEHIQIPIHSASRSERLDTCHWAGHRFGREWKFDLNGVSDNILFCIAGIQLCSHSVLLGKRGRLSSARQRLVEAFLDQFRGTWDLSRNLWGTSDHSWPGPGRFNTPQWEDLVFQYHMRGFKVTTPIPGSSQHGRGLTRASGPLRAFTRNETGHGDDPGHRIREFRYSVGLKTTWEMELPVYTIVTMVDSLTATDTSSSGESRQPSVRDAWEASGIRPCIRGTGLAAFAFRIYSLLSQWEAQWSSLIDQIRVGRVLSNDVNLHAVLSPRHADEALVDDSDLRLSKLYLTIIQLLRIAADWIQESMDDLRSMVKDLKKHYLGDIDTQLPTFLPAAYPSVVRQEAIEIFEENWRIVILRQQEIGNKLLGRIAAQQEETNRLTANLFSVTTISETIKARQLNRYIFIFTVVTIFFVPLSFVTSLFALELFDWRNPNLVKWFTGTIVLVAGITYLSSGLSLWVVRGPSWRQGFAWDRVTLFFRLLIYWAVGRLWKRWRRRRNPPSELGV</sequence>
<protein>
    <submittedName>
        <fullName evidence="3">Uncharacterized protein</fullName>
    </submittedName>
</protein>
<evidence type="ECO:0000256" key="2">
    <source>
        <dbReference type="SAM" id="Phobius"/>
    </source>
</evidence>
<reference evidence="3" key="1">
    <citation type="submission" date="2023-06" db="EMBL/GenBank/DDBJ databases">
        <title>Genome-scale phylogeny and comparative genomics of the fungal order Sordariales.</title>
        <authorList>
            <consortium name="Lawrence Berkeley National Laboratory"/>
            <person name="Hensen N."/>
            <person name="Bonometti L."/>
            <person name="Westerberg I."/>
            <person name="Brannstrom I.O."/>
            <person name="Guillou S."/>
            <person name="Cros-Aarteil S."/>
            <person name="Calhoun S."/>
            <person name="Haridas S."/>
            <person name="Kuo A."/>
            <person name="Mondo S."/>
            <person name="Pangilinan J."/>
            <person name="Riley R."/>
            <person name="Labutti K."/>
            <person name="Andreopoulos B."/>
            <person name="Lipzen A."/>
            <person name="Chen C."/>
            <person name="Yanf M."/>
            <person name="Daum C."/>
            <person name="Ng V."/>
            <person name="Clum A."/>
            <person name="Steindorff A."/>
            <person name="Ohm R."/>
            <person name="Martin F."/>
            <person name="Silar P."/>
            <person name="Natvig D."/>
            <person name="Lalanne C."/>
            <person name="Gautier V."/>
            <person name="Ament-Velasquez S.L."/>
            <person name="Kruys A."/>
            <person name="Hutchinson M.I."/>
            <person name="Powell A.J."/>
            <person name="Barry K."/>
            <person name="Miller A.N."/>
            <person name="Grigoriev I.V."/>
            <person name="Debuchy R."/>
            <person name="Gladieux P."/>
            <person name="Thoren M.H."/>
            <person name="Johannesson H."/>
        </authorList>
    </citation>
    <scope>NUCLEOTIDE SEQUENCE</scope>
    <source>
        <strain evidence="3">PSN4</strain>
    </source>
</reference>
<proteinExistence type="predicted"/>
<feature type="transmembrane region" description="Helical" evidence="2">
    <location>
        <begin position="521"/>
        <end position="547"/>
    </location>
</feature>
<evidence type="ECO:0000313" key="3">
    <source>
        <dbReference type="EMBL" id="KAK1753613.1"/>
    </source>
</evidence>
<evidence type="ECO:0000256" key="1">
    <source>
        <dbReference type="SAM" id="MobiDB-lite"/>
    </source>
</evidence>
<dbReference type="Gene3D" id="1.20.58.340">
    <property type="entry name" value="Magnesium transport protein CorA, transmembrane region"/>
    <property type="match status" value="1"/>
</dbReference>
<gene>
    <name evidence="3" type="ORF">QBC47DRAFT_386808</name>
</gene>
<dbReference type="InterPro" id="IPR002523">
    <property type="entry name" value="MgTranspt_CorA/ZnTranspt_ZntB"/>
</dbReference>